<comment type="caution">
    <text evidence="1">The sequence shown here is derived from an EMBL/GenBank/DDBJ whole genome shotgun (WGS) entry which is preliminary data.</text>
</comment>
<dbReference type="Proteomes" id="UP000198406">
    <property type="component" value="Unassembled WGS sequence"/>
</dbReference>
<dbReference type="FunCoup" id="A0A1Z5JFA9">
    <property type="interactions" value="654"/>
</dbReference>
<dbReference type="OrthoDB" id="274726at2759"/>
<dbReference type="InParanoid" id="A0A1Z5JFA9"/>
<name>A0A1Z5JFA9_FISSO</name>
<dbReference type="PANTHER" id="PTHR20978:SF0">
    <property type="entry name" value="SPLICING FACTOR 3B SUBUNIT 5"/>
    <property type="match status" value="1"/>
</dbReference>
<proteinExistence type="predicted"/>
<dbReference type="GO" id="GO:0005686">
    <property type="term" value="C:U2 snRNP"/>
    <property type="evidence" value="ECO:0007669"/>
    <property type="project" value="TreeGrafter"/>
</dbReference>
<dbReference type="EMBL" id="BDSP01000055">
    <property type="protein sequence ID" value="GAX12700.1"/>
    <property type="molecule type" value="Genomic_DNA"/>
</dbReference>
<sequence length="101" mass="11532">MSAPGGGNLSAEQLKARYVGTGHADLSKYEWLTNQHRDTYASFLGHYDQLSYYAVAQNESIGRTRLEFWKKMVQPCGPPPPTKDIDKILEEKRLEEEQQES</sequence>
<dbReference type="PANTHER" id="PTHR20978">
    <property type="entry name" value="SPLICING FACTOR 3B SUBUNIT 5"/>
    <property type="match status" value="1"/>
</dbReference>
<reference evidence="1 2" key="1">
    <citation type="journal article" date="2015" name="Plant Cell">
        <title>Oil accumulation by the oleaginous diatom Fistulifera solaris as revealed by the genome and transcriptome.</title>
        <authorList>
            <person name="Tanaka T."/>
            <person name="Maeda Y."/>
            <person name="Veluchamy A."/>
            <person name="Tanaka M."/>
            <person name="Abida H."/>
            <person name="Marechal E."/>
            <person name="Bowler C."/>
            <person name="Muto M."/>
            <person name="Sunaga Y."/>
            <person name="Tanaka M."/>
            <person name="Yoshino T."/>
            <person name="Taniguchi T."/>
            <person name="Fukuda Y."/>
            <person name="Nemoto M."/>
            <person name="Matsumoto M."/>
            <person name="Wong P.S."/>
            <person name="Aburatani S."/>
            <person name="Fujibuchi W."/>
        </authorList>
    </citation>
    <scope>NUCLEOTIDE SEQUENCE [LARGE SCALE GENOMIC DNA]</scope>
    <source>
        <strain evidence="1 2">JPCC DA0580</strain>
    </source>
</reference>
<evidence type="ECO:0000313" key="2">
    <source>
        <dbReference type="Proteomes" id="UP000198406"/>
    </source>
</evidence>
<dbReference type="AlphaFoldDB" id="A0A1Z5JFA9"/>
<dbReference type="GO" id="GO:0000398">
    <property type="term" value="P:mRNA splicing, via spliceosome"/>
    <property type="evidence" value="ECO:0007669"/>
    <property type="project" value="TreeGrafter"/>
</dbReference>
<evidence type="ECO:0000313" key="1">
    <source>
        <dbReference type="EMBL" id="GAX12700.1"/>
    </source>
</evidence>
<dbReference type="InterPro" id="IPR009846">
    <property type="entry name" value="SF3b5/RDS3-10"/>
</dbReference>
<dbReference type="Pfam" id="PF07189">
    <property type="entry name" value="SF3b10"/>
    <property type="match status" value="1"/>
</dbReference>
<organism evidence="1 2">
    <name type="scientific">Fistulifera solaris</name>
    <name type="common">Oleaginous diatom</name>
    <dbReference type="NCBI Taxonomy" id="1519565"/>
    <lineage>
        <taxon>Eukaryota</taxon>
        <taxon>Sar</taxon>
        <taxon>Stramenopiles</taxon>
        <taxon>Ochrophyta</taxon>
        <taxon>Bacillariophyta</taxon>
        <taxon>Bacillariophyceae</taxon>
        <taxon>Bacillariophycidae</taxon>
        <taxon>Naviculales</taxon>
        <taxon>Naviculaceae</taxon>
        <taxon>Fistulifera</taxon>
    </lineage>
</organism>
<dbReference type="GO" id="GO:0071011">
    <property type="term" value="C:precatalytic spliceosome"/>
    <property type="evidence" value="ECO:0007669"/>
    <property type="project" value="TreeGrafter"/>
</dbReference>
<gene>
    <name evidence="1" type="ORF">FisN_15Hh176</name>
</gene>
<protein>
    <submittedName>
        <fullName evidence="1">Splicing factor 3B subunit 5</fullName>
    </submittedName>
</protein>
<keyword evidence="2" id="KW-1185">Reference proteome</keyword>
<accession>A0A1Z5JFA9</accession>